<feature type="compositionally biased region" description="Basic and acidic residues" evidence="10">
    <location>
        <begin position="7"/>
        <end position="25"/>
    </location>
</feature>
<evidence type="ECO:0000256" key="6">
    <source>
        <dbReference type="ARBA" id="ARBA00023242"/>
    </source>
</evidence>
<dbReference type="PROSITE" id="PS50158">
    <property type="entry name" value="ZF_CCHC"/>
    <property type="match status" value="1"/>
</dbReference>
<dbReference type="PANTHER" id="PTHR46543:SF1">
    <property type="entry name" value="ZINC FINGER CCHC DOMAIN-CONTAINING PROTEIN 7"/>
    <property type="match status" value="1"/>
</dbReference>
<comment type="subcellular location">
    <subcellularLocation>
        <location evidence="1">Nucleus</location>
    </subcellularLocation>
</comment>
<dbReference type="AlphaFoldDB" id="A0ABD2I659"/>
<evidence type="ECO:0000256" key="7">
    <source>
        <dbReference type="ARBA" id="ARBA00041190"/>
    </source>
</evidence>
<keyword evidence="13" id="KW-1185">Reference proteome</keyword>
<dbReference type="GO" id="GO:0005634">
    <property type="term" value="C:nucleus"/>
    <property type="evidence" value="ECO:0007669"/>
    <property type="project" value="UniProtKB-SubCell"/>
</dbReference>
<protein>
    <recommendedName>
        <fullName evidence="7">Zinc finger CCHC domain-containing protein 7</fullName>
    </recommendedName>
    <alternativeName>
        <fullName evidence="8">TRAMP-like complex RNA-binding factor ZCCHC7</fullName>
    </alternativeName>
</protein>
<feature type="compositionally biased region" description="Basic and acidic residues" evidence="10">
    <location>
        <begin position="151"/>
        <end position="173"/>
    </location>
</feature>
<evidence type="ECO:0000256" key="8">
    <source>
        <dbReference type="ARBA" id="ARBA00043023"/>
    </source>
</evidence>
<keyword evidence="4 9" id="KW-0863">Zinc-finger</keyword>
<organism evidence="12 13">
    <name type="scientific">Heterodera trifolii</name>
    <dbReference type="NCBI Taxonomy" id="157864"/>
    <lineage>
        <taxon>Eukaryota</taxon>
        <taxon>Metazoa</taxon>
        <taxon>Ecdysozoa</taxon>
        <taxon>Nematoda</taxon>
        <taxon>Chromadorea</taxon>
        <taxon>Rhabditida</taxon>
        <taxon>Tylenchina</taxon>
        <taxon>Tylenchomorpha</taxon>
        <taxon>Tylenchoidea</taxon>
        <taxon>Heteroderidae</taxon>
        <taxon>Heteroderinae</taxon>
        <taxon>Heterodera</taxon>
    </lineage>
</organism>
<accession>A0ABD2I659</accession>
<evidence type="ECO:0000256" key="4">
    <source>
        <dbReference type="ARBA" id="ARBA00022771"/>
    </source>
</evidence>
<dbReference type="EMBL" id="JBICBT010001319">
    <property type="protein sequence ID" value="KAL3073325.1"/>
    <property type="molecule type" value="Genomic_DNA"/>
</dbReference>
<dbReference type="GO" id="GO:0019899">
    <property type="term" value="F:enzyme binding"/>
    <property type="evidence" value="ECO:0007669"/>
    <property type="project" value="UniProtKB-ARBA"/>
</dbReference>
<dbReference type="PANTHER" id="PTHR46543">
    <property type="entry name" value="ZINC FINGER CCHC DOMAIN-CONTAINING PROTEIN 7"/>
    <property type="match status" value="1"/>
</dbReference>
<evidence type="ECO:0000256" key="2">
    <source>
        <dbReference type="ARBA" id="ARBA00022723"/>
    </source>
</evidence>
<evidence type="ECO:0000256" key="1">
    <source>
        <dbReference type="ARBA" id="ARBA00004123"/>
    </source>
</evidence>
<name>A0ABD2I659_9BILA</name>
<feature type="region of interest" description="Disordered" evidence="10">
    <location>
        <begin position="151"/>
        <end position="220"/>
    </location>
</feature>
<keyword evidence="2" id="KW-0479">Metal-binding</keyword>
<dbReference type="GO" id="GO:0008270">
    <property type="term" value="F:zinc ion binding"/>
    <property type="evidence" value="ECO:0007669"/>
    <property type="project" value="UniProtKB-KW"/>
</dbReference>
<evidence type="ECO:0000259" key="11">
    <source>
        <dbReference type="PROSITE" id="PS50158"/>
    </source>
</evidence>
<keyword evidence="3" id="KW-0677">Repeat</keyword>
<evidence type="ECO:0000256" key="3">
    <source>
        <dbReference type="ARBA" id="ARBA00022737"/>
    </source>
</evidence>
<feature type="domain" description="CCHC-type" evidence="11">
    <location>
        <begin position="381"/>
        <end position="397"/>
    </location>
</feature>
<evidence type="ECO:0000256" key="10">
    <source>
        <dbReference type="SAM" id="MobiDB-lite"/>
    </source>
</evidence>
<evidence type="ECO:0000313" key="12">
    <source>
        <dbReference type="EMBL" id="KAL3073325.1"/>
    </source>
</evidence>
<comment type="caution">
    <text evidence="12">The sequence shown here is derived from an EMBL/GenBank/DDBJ whole genome shotgun (WGS) entry which is preliminary data.</text>
</comment>
<reference evidence="12 13" key="1">
    <citation type="submission" date="2024-10" db="EMBL/GenBank/DDBJ databases">
        <authorList>
            <person name="Kim D."/>
        </authorList>
    </citation>
    <scope>NUCLEOTIDE SEQUENCE [LARGE SCALE GENOMIC DNA]</scope>
    <source>
        <strain evidence="12">BH-2024</strain>
    </source>
</reference>
<evidence type="ECO:0000256" key="5">
    <source>
        <dbReference type="ARBA" id="ARBA00022833"/>
    </source>
</evidence>
<dbReference type="InterPro" id="IPR001878">
    <property type="entry name" value="Znf_CCHC"/>
</dbReference>
<dbReference type="Proteomes" id="UP001620626">
    <property type="component" value="Unassembled WGS sequence"/>
</dbReference>
<sequence length="443" mass="48424">MSQDLFGHSKSEEWKDSDETGTDSDKLSQMYVGIRPVDKCLRIAYAKAMDMKHQKVVVMVENDNDFRTYDTKEVPVGEIIKSERLAEHHADVGAIAEQFFRGCSTVENPADAWSTAENSNDGWANADQSGGRSDVVEGFFGGFDAAEEFVDDRNINEKSADDPNVSEKCDDRSNSGNSTDWWGTGENSSDAWSTAGNSNDGWGAAEESNAGIRGAAEQSANRRGAARQFFGAARHPNTGSARQAVLDYYIENAIKYRRSFGTASRPTNGRGANGRFFGTAGHSTNGRGADGRFFDTIGHPTGGRGADGRFFGTAGHPTTGKCAAGPFFDEWSAAKHESVMHKLAEGPKKQPAPAKNPFVVCCRACGEPGHPAKFCMHVRVKCFCCGKRGHLPPDCPRRHPNSGTDKCYNCGGAHKLSRCPKQFWCNFHTKWHNNCDMHEVKRN</sequence>
<gene>
    <name evidence="12" type="ORF">niasHT_038682</name>
</gene>
<dbReference type="InterPro" id="IPR036875">
    <property type="entry name" value="Znf_CCHC_sf"/>
</dbReference>
<feature type="compositionally biased region" description="Polar residues" evidence="10">
    <location>
        <begin position="174"/>
        <end position="200"/>
    </location>
</feature>
<keyword evidence="5" id="KW-0862">Zinc</keyword>
<proteinExistence type="predicted"/>
<evidence type="ECO:0000256" key="9">
    <source>
        <dbReference type="PROSITE-ProRule" id="PRU00047"/>
    </source>
</evidence>
<dbReference type="SMART" id="SM00343">
    <property type="entry name" value="ZnF_C2HC"/>
    <property type="match status" value="3"/>
</dbReference>
<feature type="region of interest" description="Disordered" evidence="10">
    <location>
        <begin position="1"/>
        <end position="25"/>
    </location>
</feature>
<evidence type="ECO:0000313" key="13">
    <source>
        <dbReference type="Proteomes" id="UP001620626"/>
    </source>
</evidence>
<dbReference type="SUPFAM" id="SSF57756">
    <property type="entry name" value="Retrovirus zinc finger-like domains"/>
    <property type="match status" value="1"/>
</dbReference>
<dbReference type="Gene3D" id="4.10.60.10">
    <property type="entry name" value="Zinc finger, CCHC-type"/>
    <property type="match status" value="1"/>
</dbReference>
<keyword evidence="6" id="KW-0539">Nucleus</keyword>
<dbReference type="InterPro" id="IPR051644">
    <property type="entry name" value="TRAMP_AT-DNA-binding"/>
</dbReference>